<dbReference type="InterPro" id="IPR038770">
    <property type="entry name" value="Na+/solute_symporter_sf"/>
</dbReference>
<dbReference type="EMBL" id="QWEZ01000001">
    <property type="protein sequence ID" value="RRJ83818.1"/>
    <property type="molecule type" value="Genomic_DNA"/>
</dbReference>
<keyword evidence="4" id="KW-1003">Cell membrane</keyword>
<evidence type="ECO:0000256" key="4">
    <source>
        <dbReference type="ARBA" id="ARBA00022475"/>
    </source>
</evidence>
<comment type="caution">
    <text evidence="9">The sequence shown here is derived from an EMBL/GenBank/DDBJ whole genome shotgun (WGS) entry which is preliminary data.</text>
</comment>
<comment type="subcellular location">
    <subcellularLocation>
        <location evidence="1">Cell membrane</location>
        <topology evidence="1">Multi-pass membrane protein</topology>
    </subcellularLocation>
</comment>
<protein>
    <recommendedName>
        <fullName evidence="11">AEC family transporter</fullName>
    </recommendedName>
</protein>
<keyword evidence="6 8" id="KW-1133">Transmembrane helix</keyword>
<dbReference type="RefSeq" id="WP_125014154.1">
    <property type="nucleotide sequence ID" value="NZ_QWEZ01000001.1"/>
</dbReference>
<feature type="transmembrane region" description="Helical" evidence="8">
    <location>
        <begin position="62"/>
        <end position="83"/>
    </location>
</feature>
<feature type="transmembrane region" description="Helical" evidence="8">
    <location>
        <begin position="6"/>
        <end position="24"/>
    </location>
</feature>
<comment type="similarity">
    <text evidence="2">Belongs to the auxin efflux carrier (TC 2.A.69) family.</text>
</comment>
<dbReference type="GO" id="GO:0005886">
    <property type="term" value="C:plasma membrane"/>
    <property type="evidence" value="ECO:0007669"/>
    <property type="project" value="UniProtKB-SubCell"/>
</dbReference>
<dbReference type="Pfam" id="PF03547">
    <property type="entry name" value="Mem_trans"/>
    <property type="match status" value="1"/>
</dbReference>
<feature type="transmembrane region" description="Helical" evidence="8">
    <location>
        <begin position="95"/>
        <end position="119"/>
    </location>
</feature>
<evidence type="ECO:0000256" key="7">
    <source>
        <dbReference type="ARBA" id="ARBA00023136"/>
    </source>
</evidence>
<dbReference type="InterPro" id="IPR004776">
    <property type="entry name" value="Mem_transp_PIN-like"/>
</dbReference>
<evidence type="ECO:0000313" key="10">
    <source>
        <dbReference type="Proteomes" id="UP000280792"/>
    </source>
</evidence>
<keyword evidence="7 8" id="KW-0472">Membrane</keyword>
<feature type="transmembrane region" description="Helical" evidence="8">
    <location>
        <begin position="259"/>
        <end position="282"/>
    </location>
</feature>
<keyword evidence="5 8" id="KW-0812">Transmembrane</keyword>
<evidence type="ECO:0000256" key="6">
    <source>
        <dbReference type="ARBA" id="ARBA00022989"/>
    </source>
</evidence>
<feature type="transmembrane region" description="Helical" evidence="8">
    <location>
        <begin position="36"/>
        <end position="56"/>
    </location>
</feature>
<sequence length="314" mass="34088">MNDFVLIFVVMVAGFTLGQLLFAWRPETSGRLRNLAVALALRITVPLSILLAIWNLKQLHWALVWLPLIGGAIMLAGFQLGLVVGRQLRMSGAELAVYGPGGGFVNLGALGSLTLFVYLGEPGLALLPLYKLFEELIYFGLLFPYARRHGQFPVDTPSRVWRDPVLLAVVGCWLCGMLLNLGGISRPAWMGSITSLLVPLSSFLLMISVGLVFRFRALLPELGRALPLALLRVILLPALGLGLVWLLGLQTFGDGLLAASVLILASMPAAVLTIVPASLYGLNQGLANACWLLSNLVFLCWLPWVPSLLSWIRP</sequence>
<evidence type="ECO:0000256" key="2">
    <source>
        <dbReference type="ARBA" id="ARBA00010145"/>
    </source>
</evidence>
<name>A0A3P3VPG8_9GAMM</name>
<gene>
    <name evidence="9" type="ORF">D0544_01485</name>
</gene>
<feature type="transmembrane region" description="Helical" evidence="8">
    <location>
        <begin position="189"/>
        <end position="213"/>
    </location>
</feature>
<accession>A0A3P3VPG8</accession>
<evidence type="ECO:0000256" key="8">
    <source>
        <dbReference type="SAM" id="Phobius"/>
    </source>
</evidence>
<reference evidence="9 10" key="2">
    <citation type="submission" date="2018-12" db="EMBL/GenBank/DDBJ databases">
        <title>Simiduia agarivorans gen. nov., sp. nov., a marine, agarolytic bacterium isolated from shallow coastal water from Keelung, Taiwan.</title>
        <authorList>
            <person name="Shieh W.Y."/>
        </authorList>
    </citation>
    <scope>NUCLEOTIDE SEQUENCE [LARGE SCALE GENOMIC DNA]</scope>
    <source>
        <strain evidence="9 10">GTF-13</strain>
    </source>
</reference>
<keyword evidence="10" id="KW-1185">Reference proteome</keyword>
<evidence type="ECO:0008006" key="11">
    <source>
        <dbReference type="Google" id="ProtNLM"/>
    </source>
</evidence>
<evidence type="ECO:0000313" key="9">
    <source>
        <dbReference type="EMBL" id="RRJ83818.1"/>
    </source>
</evidence>
<dbReference type="GO" id="GO:0055085">
    <property type="term" value="P:transmembrane transport"/>
    <property type="evidence" value="ECO:0007669"/>
    <property type="project" value="InterPro"/>
</dbReference>
<reference evidence="9 10" key="1">
    <citation type="submission" date="2018-08" db="EMBL/GenBank/DDBJ databases">
        <authorList>
            <person name="Khan S.A."/>
        </authorList>
    </citation>
    <scope>NUCLEOTIDE SEQUENCE [LARGE SCALE GENOMIC DNA]</scope>
    <source>
        <strain evidence="9 10">GTF-13</strain>
    </source>
</reference>
<feature type="transmembrane region" description="Helical" evidence="8">
    <location>
        <begin position="165"/>
        <end position="183"/>
    </location>
</feature>
<feature type="transmembrane region" description="Helical" evidence="8">
    <location>
        <begin position="225"/>
        <end position="247"/>
    </location>
</feature>
<dbReference type="PANTHER" id="PTHR36838">
    <property type="entry name" value="AUXIN EFFLUX CARRIER FAMILY PROTEIN"/>
    <property type="match status" value="1"/>
</dbReference>
<evidence type="ECO:0000256" key="3">
    <source>
        <dbReference type="ARBA" id="ARBA00022448"/>
    </source>
</evidence>
<proteinExistence type="inferred from homology"/>
<evidence type="ECO:0000256" key="1">
    <source>
        <dbReference type="ARBA" id="ARBA00004651"/>
    </source>
</evidence>
<dbReference type="Proteomes" id="UP000280792">
    <property type="component" value="Unassembled WGS sequence"/>
</dbReference>
<feature type="transmembrane region" description="Helical" evidence="8">
    <location>
        <begin position="289"/>
        <end position="312"/>
    </location>
</feature>
<dbReference type="AlphaFoldDB" id="A0A3P3VPG8"/>
<dbReference type="Gene3D" id="1.20.1530.20">
    <property type="match status" value="1"/>
</dbReference>
<organism evidence="9 10">
    <name type="scientific">Aestuariirhabdus litorea</name>
    <dbReference type="NCBI Taxonomy" id="2528527"/>
    <lineage>
        <taxon>Bacteria</taxon>
        <taxon>Pseudomonadati</taxon>
        <taxon>Pseudomonadota</taxon>
        <taxon>Gammaproteobacteria</taxon>
        <taxon>Oceanospirillales</taxon>
        <taxon>Aestuariirhabdaceae</taxon>
        <taxon>Aestuariirhabdus</taxon>
    </lineage>
</organism>
<keyword evidence="3" id="KW-0813">Transport</keyword>
<evidence type="ECO:0000256" key="5">
    <source>
        <dbReference type="ARBA" id="ARBA00022692"/>
    </source>
</evidence>
<dbReference type="PANTHER" id="PTHR36838:SF1">
    <property type="entry name" value="SLR1864 PROTEIN"/>
    <property type="match status" value="1"/>
</dbReference>